<accession>A0A9Q3FLA2</accession>
<evidence type="ECO:0000256" key="4">
    <source>
        <dbReference type="PROSITE-ProRule" id="PRU01100"/>
    </source>
</evidence>
<evidence type="ECO:0000256" key="3">
    <source>
        <dbReference type="ARBA" id="ARBA00023295"/>
    </source>
</evidence>
<reference evidence="7" key="1">
    <citation type="submission" date="2021-03" db="EMBL/GenBank/DDBJ databases">
        <title>Draft genome sequence of rust myrtle Austropuccinia psidii MF-1, a brazilian biotype.</title>
        <authorList>
            <person name="Quecine M.C."/>
            <person name="Pachon D.M.R."/>
            <person name="Bonatelli M.L."/>
            <person name="Correr F.H."/>
            <person name="Franceschini L.M."/>
            <person name="Leite T.F."/>
            <person name="Margarido G.R.A."/>
            <person name="Almeida C.A."/>
            <person name="Ferrarezi J.A."/>
            <person name="Labate C.A."/>
        </authorList>
    </citation>
    <scope>NUCLEOTIDE SEQUENCE</scope>
    <source>
        <strain evidence="7">MF-1</strain>
    </source>
</reference>
<evidence type="ECO:0000256" key="1">
    <source>
        <dbReference type="ARBA" id="ARBA00007754"/>
    </source>
</evidence>
<feature type="domain" description="GH26" evidence="6">
    <location>
        <begin position="23"/>
        <end position="383"/>
    </location>
</feature>
<dbReference type="GO" id="GO:0016985">
    <property type="term" value="F:mannan endo-1,4-beta-mannosidase activity"/>
    <property type="evidence" value="ECO:0007669"/>
    <property type="project" value="InterPro"/>
</dbReference>
<gene>
    <name evidence="7" type="ORF">O181_080884</name>
</gene>
<feature type="transmembrane region" description="Helical" evidence="5">
    <location>
        <begin position="6"/>
        <end position="28"/>
    </location>
</feature>
<dbReference type="AlphaFoldDB" id="A0A9Q3FLA2"/>
<evidence type="ECO:0000313" key="8">
    <source>
        <dbReference type="Proteomes" id="UP000765509"/>
    </source>
</evidence>
<sequence>MSFKTHLPLSISILTYSFYFLIYLILILSNSFHLIKSQQIINSIQNALNERDQIYFGIWTDSQSGFSDTPALINSRLGLNISAFQIAQQIPLPKYNYTTGAGGPAPEYLIEQTQTDAAVFLTVYPTSIDAVADSDLNALGIQLASYKNDLNRTVFLRFAPEMQGAWNPYGFQPTAFLALWKRMYTIIKSTSNSTAIVWAPNTPQSYPYSQSTNGLSTADLSILDTNHDGQINNDDDPFTPFYPGDEFVDWIGISSYYKGPTFQNINVPQPSGYCGSVLNGTLGSNYNWYELFCNKPGKACMIAESGAAFHLQAIDNQASTAKNIIDLQRAWWQDCITSTDFFRQFPRVKMTMHFEHLKMEVDGGKNDLRDYRLTNDTATLEAFKADLTSVIGSYVVAGYRPLPANVQASGRPTSSPGVTKDQNQTGIVFQTERKPLVTGPPTLFGNRKGSGSKNFEFSGLSLMTGLMGACLGVKLVIR</sequence>
<evidence type="ECO:0000259" key="6">
    <source>
        <dbReference type="PROSITE" id="PS51764"/>
    </source>
</evidence>
<proteinExistence type="inferred from homology"/>
<name>A0A9Q3FLA2_9BASI</name>
<keyword evidence="8" id="KW-1185">Reference proteome</keyword>
<comment type="similarity">
    <text evidence="1 4">Belongs to the glycosyl hydrolase 26 family.</text>
</comment>
<dbReference type="OrthoDB" id="428177at2759"/>
<dbReference type="PANTHER" id="PTHR40079:SF4">
    <property type="entry name" value="GH26 DOMAIN-CONTAINING PROTEIN-RELATED"/>
    <property type="match status" value="1"/>
</dbReference>
<dbReference type="PROSITE" id="PS51764">
    <property type="entry name" value="GH26"/>
    <property type="match status" value="1"/>
</dbReference>
<evidence type="ECO:0000256" key="5">
    <source>
        <dbReference type="SAM" id="Phobius"/>
    </source>
</evidence>
<keyword evidence="2 4" id="KW-0378">Hydrolase</keyword>
<dbReference type="SUPFAM" id="SSF51445">
    <property type="entry name" value="(Trans)glycosidases"/>
    <property type="match status" value="1"/>
</dbReference>
<evidence type="ECO:0000313" key="7">
    <source>
        <dbReference type="EMBL" id="MBW0541169.1"/>
    </source>
</evidence>
<keyword evidence="3 4" id="KW-0326">Glycosidase</keyword>
<dbReference type="Gene3D" id="3.20.20.80">
    <property type="entry name" value="Glycosidases"/>
    <property type="match status" value="1"/>
</dbReference>
<evidence type="ECO:0000256" key="2">
    <source>
        <dbReference type="ARBA" id="ARBA00022801"/>
    </source>
</evidence>
<dbReference type="PANTHER" id="PTHR40079">
    <property type="entry name" value="MANNAN ENDO-1,4-BETA-MANNOSIDASE E-RELATED"/>
    <property type="match status" value="1"/>
</dbReference>
<keyword evidence="5" id="KW-0812">Transmembrane</keyword>
<organism evidence="7 8">
    <name type="scientific">Austropuccinia psidii MF-1</name>
    <dbReference type="NCBI Taxonomy" id="1389203"/>
    <lineage>
        <taxon>Eukaryota</taxon>
        <taxon>Fungi</taxon>
        <taxon>Dikarya</taxon>
        <taxon>Basidiomycota</taxon>
        <taxon>Pucciniomycotina</taxon>
        <taxon>Pucciniomycetes</taxon>
        <taxon>Pucciniales</taxon>
        <taxon>Sphaerophragmiaceae</taxon>
        <taxon>Austropuccinia</taxon>
    </lineage>
</organism>
<dbReference type="InterPro" id="IPR000805">
    <property type="entry name" value="Glyco_hydro_26"/>
</dbReference>
<dbReference type="GO" id="GO:0006080">
    <property type="term" value="P:substituted mannan metabolic process"/>
    <property type="evidence" value="ECO:0007669"/>
    <property type="project" value="InterPro"/>
</dbReference>
<keyword evidence="5" id="KW-0472">Membrane</keyword>
<comment type="caution">
    <text evidence="7">The sequence shown here is derived from an EMBL/GenBank/DDBJ whole genome shotgun (WGS) entry which is preliminary data.</text>
</comment>
<feature type="active site" description="Nucleophile" evidence="4">
    <location>
        <position position="304"/>
    </location>
</feature>
<dbReference type="InterPro" id="IPR022790">
    <property type="entry name" value="GH26_dom"/>
</dbReference>
<protein>
    <recommendedName>
        <fullName evidence="6">GH26 domain-containing protein</fullName>
    </recommendedName>
</protein>
<dbReference type="InterPro" id="IPR017853">
    <property type="entry name" value="GH"/>
</dbReference>
<feature type="active site" description="Proton donor" evidence="4">
    <location>
        <position position="161"/>
    </location>
</feature>
<dbReference type="EMBL" id="AVOT02045834">
    <property type="protein sequence ID" value="MBW0541169.1"/>
    <property type="molecule type" value="Genomic_DNA"/>
</dbReference>
<dbReference type="Proteomes" id="UP000765509">
    <property type="component" value="Unassembled WGS sequence"/>
</dbReference>
<keyword evidence="5" id="KW-1133">Transmembrane helix</keyword>